<evidence type="ECO:0000313" key="3">
    <source>
        <dbReference type="Proteomes" id="UP000324022"/>
    </source>
</evidence>
<reference evidence="2 3" key="1">
    <citation type="submission" date="2018-03" db="EMBL/GenBank/DDBJ databases">
        <authorList>
            <person name="Guldener U."/>
        </authorList>
    </citation>
    <scope>NUCLEOTIDE SEQUENCE [LARGE SCALE GENOMIC DNA]</scope>
    <source>
        <strain evidence="2 3">NBRC100155</strain>
    </source>
</reference>
<dbReference type="OrthoDB" id="2556502at2759"/>
<feature type="region of interest" description="Disordered" evidence="1">
    <location>
        <begin position="1"/>
        <end position="150"/>
    </location>
</feature>
<evidence type="ECO:0000313" key="2">
    <source>
        <dbReference type="EMBL" id="SPO22533.1"/>
    </source>
</evidence>
<accession>A0A5C3DVT3</accession>
<feature type="compositionally biased region" description="Pro residues" evidence="1">
    <location>
        <begin position="1"/>
        <end position="10"/>
    </location>
</feature>
<feature type="region of interest" description="Disordered" evidence="1">
    <location>
        <begin position="626"/>
        <end position="645"/>
    </location>
</feature>
<dbReference type="InterPro" id="IPR003006">
    <property type="entry name" value="Ig/MHC_CS"/>
</dbReference>
<gene>
    <name evidence="2" type="ORF">UTRI_01211</name>
</gene>
<name>A0A5C3DVT3_9BASI</name>
<dbReference type="AlphaFoldDB" id="A0A5C3DVT3"/>
<protein>
    <submittedName>
        <fullName evidence="2">Uncharacterized protein</fullName>
    </submittedName>
</protein>
<feature type="compositionally biased region" description="Low complexity" evidence="1">
    <location>
        <begin position="53"/>
        <end position="81"/>
    </location>
</feature>
<feature type="compositionally biased region" description="Low complexity" evidence="1">
    <location>
        <begin position="575"/>
        <end position="605"/>
    </location>
</feature>
<evidence type="ECO:0000256" key="1">
    <source>
        <dbReference type="SAM" id="MobiDB-lite"/>
    </source>
</evidence>
<dbReference type="EMBL" id="OOIN01000004">
    <property type="protein sequence ID" value="SPO22533.1"/>
    <property type="molecule type" value="Genomic_DNA"/>
</dbReference>
<organism evidence="2 3">
    <name type="scientific">Ustilago trichophora</name>
    <dbReference type="NCBI Taxonomy" id="86804"/>
    <lineage>
        <taxon>Eukaryota</taxon>
        <taxon>Fungi</taxon>
        <taxon>Dikarya</taxon>
        <taxon>Basidiomycota</taxon>
        <taxon>Ustilaginomycotina</taxon>
        <taxon>Ustilaginomycetes</taxon>
        <taxon>Ustilaginales</taxon>
        <taxon>Ustilaginaceae</taxon>
        <taxon>Ustilago</taxon>
    </lineage>
</organism>
<feature type="region of interest" description="Disordered" evidence="1">
    <location>
        <begin position="571"/>
        <end position="606"/>
    </location>
</feature>
<feature type="compositionally biased region" description="Low complexity" evidence="1">
    <location>
        <begin position="88"/>
        <end position="121"/>
    </location>
</feature>
<feature type="region of interest" description="Disordered" evidence="1">
    <location>
        <begin position="509"/>
        <end position="534"/>
    </location>
</feature>
<feature type="compositionally biased region" description="Polar residues" evidence="1">
    <location>
        <begin position="30"/>
        <end position="45"/>
    </location>
</feature>
<dbReference type="Proteomes" id="UP000324022">
    <property type="component" value="Unassembled WGS sequence"/>
</dbReference>
<proteinExistence type="predicted"/>
<dbReference type="PROSITE" id="PS00290">
    <property type="entry name" value="IG_MHC"/>
    <property type="match status" value="1"/>
</dbReference>
<sequence length="726" mass="80094">MKPPRPPSPTSMPSVVVLIPGRDGDLAGMQPSSTSPSKQQHTLRQATIPPSVPSRSLSPSESTSSSLAAPSASHTSRPSSSKPRRPLHVSTSSASLSSSSSLSRQPSSSSSTSSSPVSHGSQRSRKGHHDNPIDFSNPFGSDAYMSSKRSPATGRDLYTCLWRLRDKKGVLDPNGHMFCSCQLMTADLLAKHVLTQHIVAVQPNSTHPVQPKIACKWGGCFNRHYDAPGLAAHLVHDHFTHQMGLKYACVVQHCSIKTILTSHEALERHHTQYHSSATQTNLIRPIWQPTRALKDDKRASQLLAAIRKLDAVGPTVPRISVSDGANPTFTPSSERARTIRAIHLKQKYFDPFDLRPGQGQDGQPWIRFYKRIQKCSEYDADLQAAHDAIFRATTYDELDLVRLQLQEFDGVDLAHDSMLHSIENGLQQAQLYEVNRPSSHQQKNRIRTHHLPLPPQTGVQVLLPASLTESRVESISAASLASIERELSFDASMSKQYRWVDTVLKMGPNKATKGAATSTDDFDDNPASEEVLQDWAPPLRLEPYHTFSRCRFPTAEEETASQGMQRAIRRRAALNPRNVSNSSSLSTLTSRSSSQSRQAPSSSLTPLSHLGFLSLDMAPSRIKRELENDDDSTQIDGCQSDLLPPTSRIKLEDDASCFIDLTSDSDDEMLPPSIKSTRTPVDQMRSISPNPVFVELESNTLVETSPSVDRWKAEHCLTSFSQQSAH</sequence>
<keyword evidence="3" id="KW-1185">Reference proteome</keyword>